<evidence type="ECO:0000313" key="3">
    <source>
        <dbReference type="EMBL" id="CAD5210205.1"/>
    </source>
</evidence>
<proteinExistence type="predicted"/>
<evidence type="ECO:0000313" key="4">
    <source>
        <dbReference type="Proteomes" id="UP000614601"/>
    </source>
</evidence>
<dbReference type="Pfam" id="PF13902">
    <property type="entry name" value="R3H-assoc"/>
    <property type="match status" value="1"/>
</dbReference>
<comment type="caution">
    <text evidence="3">The sequence shown here is derived from an EMBL/GenBank/DDBJ whole genome shotgun (WGS) entry which is preliminary data.</text>
</comment>
<dbReference type="Proteomes" id="UP000614601">
    <property type="component" value="Unassembled WGS sequence"/>
</dbReference>
<dbReference type="PANTHER" id="PTHR32019">
    <property type="entry name" value="R3H DOMAIN-CONTAINING PROTEIN 4"/>
    <property type="match status" value="1"/>
</dbReference>
<sequence>MGILPPNDPRQPPQFRRIEDAAHITYDDYTFEESDAEDDVVVIIERPVSESDSDSGHPNEFGDRNSRRKAKYTARKAVREARKSINLGQGDGINIKKNMGARKWRRLENARILASFTDASDICYDCSDLVPEHLSAFARILQDKECMKAWNEFIEKDEDEQNAYLADLENEIGLEDSFEHLSLDSDVMIDRDSRKHHPAYSTNLAFQQLDRRFRSALSKRHVPLDMIESLEAILRKTFVQDPATIWTDTCDSSFRRFYIHAVAQYLKLKSKSGPGRGRIKETQVFNSCSSFTPPDVKLASVIRSARNASRQIS</sequence>
<dbReference type="SUPFAM" id="SSF82708">
    <property type="entry name" value="R3H domain"/>
    <property type="match status" value="1"/>
</dbReference>
<evidence type="ECO:0000259" key="2">
    <source>
        <dbReference type="Pfam" id="PF13902"/>
    </source>
</evidence>
<dbReference type="Proteomes" id="UP000783686">
    <property type="component" value="Unassembled WGS sequence"/>
</dbReference>
<feature type="compositionally biased region" description="Basic and acidic residues" evidence="1">
    <location>
        <begin position="54"/>
        <end position="65"/>
    </location>
</feature>
<keyword evidence="4" id="KW-1185">Reference proteome</keyword>
<dbReference type="GO" id="GO:0003676">
    <property type="term" value="F:nucleic acid binding"/>
    <property type="evidence" value="ECO:0007669"/>
    <property type="project" value="InterPro"/>
</dbReference>
<accession>A0A811K318</accession>
<dbReference type="EMBL" id="CAJFDH010000002">
    <property type="protein sequence ID" value="CAD5210205.1"/>
    <property type="molecule type" value="Genomic_DNA"/>
</dbReference>
<protein>
    <recommendedName>
        <fullName evidence="2">R3H-associated N-terminal domain-containing protein</fullName>
    </recommendedName>
</protein>
<dbReference type="AlphaFoldDB" id="A0A811K318"/>
<dbReference type="EMBL" id="CAJFCW020000002">
    <property type="protein sequence ID" value="CAG9090875.1"/>
    <property type="molecule type" value="Genomic_DNA"/>
</dbReference>
<organism evidence="3 4">
    <name type="scientific">Bursaphelenchus okinawaensis</name>
    <dbReference type="NCBI Taxonomy" id="465554"/>
    <lineage>
        <taxon>Eukaryota</taxon>
        <taxon>Metazoa</taxon>
        <taxon>Ecdysozoa</taxon>
        <taxon>Nematoda</taxon>
        <taxon>Chromadorea</taxon>
        <taxon>Rhabditida</taxon>
        <taxon>Tylenchina</taxon>
        <taxon>Tylenchomorpha</taxon>
        <taxon>Aphelenchoidea</taxon>
        <taxon>Aphelenchoididae</taxon>
        <taxon>Bursaphelenchus</taxon>
    </lineage>
</organism>
<reference evidence="3" key="1">
    <citation type="submission" date="2020-09" db="EMBL/GenBank/DDBJ databases">
        <authorList>
            <person name="Kikuchi T."/>
        </authorList>
    </citation>
    <scope>NUCLEOTIDE SEQUENCE</scope>
    <source>
        <strain evidence="3">SH1</strain>
    </source>
</reference>
<dbReference type="InterPro" id="IPR039629">
    <property type="entry name" value="R3HDM4"/>
</dbReference>
<dbReference type="InterPro" id="IPR025952">
    <property type="entry name" value="R3H-assoc_dom"/>
</dbReference>
<name>A0A811K318_9BILA</name>
<gene>
    <name evidence="3" type="ORF">BOKJ2_LOCUS3071</name>
</gene>
<dbReference type="InterPro" id="IPR036867">
    <property type="entry name" value="R3H_dom_sf"/>
</dbReference>
<feature type="region of interest" description="Disordered" evidence="1">
    <location>
        <begin position="46"/>
        <end position="70"/>
    </location>
</feature>
<dbReference type="OrthoDB" id="75169at2759"/>
<evidence type="ECO:0000256" key="1">
    <source>
        <dbReference type="SAM" id="MobiDB-lite"/>
    </source>
</evidence>
<dbReference type="PANTHER" id="PTHR32019:SF2">
    <property type="entry name" value="R3H DOMAIN-CONTAINING PROTEIN 4"/>
    <property type="match status" value="1"/>
</dbReference>
<feature type="domain" description="R3H-associated N-terminal" evidence="2">
    <location>
        <begin position="94"/>
        <end position="218"/>
    </location>
</feature>